<dbReference type="Gene3D" id="1.20.144.10">
    <property type="entry name" value="Phosphatidic acid phosphatase type 2/haloperoxidase"/>
    <property type="match status" value="1"/>
</dbReference>
<gene>
    <name evidence="3" type="ORF">MARIT_2449</name>
</gene>
<protein>
    <submittedName>
        <fullName evidence="3">Membrane-associated phospholipid phosphatase</fullName>
    </submittedName>
</protein>
<feature type="transmembrane region" description="Helical" evidence="1">
    <location>
        <begin position="149"/>
        <end position="168"/>
    </location>
</feature>
<dbReference type="AlphaFoldDB" id="A0A2H1EBT8"/>
<dbReference type="RefSeq" id="WP_231975143.1">
    <property type="nucleotide sequence ID" value="NZ_CP138495.1"/>
</dbReference>
<evidence type="ECO:0000256" key="1">
    <source>
        <dbReference type="SAM" id="Phobius"/>
    </source>
</evidence>
<keyword evidence="1" id="KW-0812">Transmembrane</keyword>
<dbReference type="EMBL" id="LT634361">
    <property type="protein sequence ID" value="SFZ84008.1"/>
    <property type="molecule type" value="Genomic_DNA"/>
</dbReference>
<dbReference type="SMART" id="SM00014">
    <property type="entry name" value="acidPPc"/>
    <property type="match status" value="1"/>
</dbReference>
<dbReference type="PANTHER" id="PTHR14969:SF13">
    <property type="entry name" value="AT30094P"/>
    <property type="match status" value="1"/>
</dbReference>
<feature type="transmembrane region" description="Helical" evidence="1">
    <location>
        <begin position="234"/>
        <end position="255"/>
    </location>
</feature>
<proteinExistence type="predicted"/>
<keyword evidence="1" id="KW-1133">Transmembrane helix</keyword>
<name>A0A2H1EBT8_9FLAO</name>
<dbReference type="InterPro" id="IPR000326">
    <property type="entry name" value="PAP2/HPO"/>
</dbReference>
<evidence type="ECO:0000313" key="4">
    <source>
        <dbReference type="Proteomes" id="UP000231564"/>
    </source>
</evidence>
<dbReference type="KEGG" id="tmar:MARIT_2449"/>
<dbReference type="Pfam" id="PF01569">
    <property type="entry name" value="PAP2"/>
    <property type="match status" value="1"/>
</dbReference>
<sequence>MFNIHPLNESVVRNFNKITYRLLLFPFALLCLLSIFFIASSNDSNYVNHYMYFQKEAFLYLNNKLATFPDIAFNTTQLGDVLISFPLLTIFIIYAPKLWEALFTASLLSLVISASFKKIFSIPRPAAVFDHDSFVILGKTLTGSTSFPSGHSIATFVVITVLLFAFMPQKNSTKLLWSISLIALGLFIASSRVAVGAHYPFDVVVGSILGYMIAIIGIKLNAKINGFIWIKNRRYYPFFMLIFIILMFLIGHKIIKNNIPIYYISFLSLTISLYTITSSYVKKKN</sequence>
<feature type="transmembrane region" description="Helical" evidence="1">
    <location>
        <begin position="71"/>
        <end position="94"/>
    </location>
</feature>
<accession>A0A2H1EBT8</accession>
<dbReference type="GO" id="GO:0042392">
    <property type="term" value="F:sphingosine-1-phosphate phosphatase activity"/>
    <property type="evidence" value="ECO:0007669"/>
    <property type="project" value="TreeGrafter"/>
</dbReference>
<reference evidence="3 4" key="1">
    <citation type="submission" date="2016-11" db="EMBL/GenBank/DDBJ databases">
        <authorList>
            <person name="Jaros S."/>
            <person name="Januszkiewicz K."/>
            <person name="Wedrychowicz H."/>
        </authorList>
    </citation>
    <scope>NUCLEOTIDE SEQUENCE [LARGE SCALE GENOMIC DNA]</scope>
    <source>
        <strain evidence="3">NCIMB 2154T</strain>
    </source>
</reference>
<organism evidence="3 4">
    <name type="scientific">Tenacibaculum maritimum NCIMB 2154</name>
    <dbReference type="NCBI Taxonomy" id="1349785"/>
    <lineage>
        <taxon>Bacteria</taxon>
        <taxon>Pseudomonadati</taxon>
        <taxon>Bacteroidota</taxon>
        <taxon>Flavobacteriia</taxon>
        <taxon>Flavobacteriales</taxon>
        <taxon>Flavobacteriaceae</taxon>
        <taxon>Tenacibaculum</taxon>
    </lineage>
</organism>
<dbReference type="InterPro" id="IPR036938">
    <property type="entry name" value="PAP2/HPO_sf"/>
</dbReference>
<feature type="transmembrane region" description="Helical" evidence="1">
    <location>
        <begin position="175"/>
        <end position="195"/>
    </location>
</feature>
<dbReference type="CDD" id="cd01610">
    <property type="entry name" value="PAP2_like"/>
    <property type="match status" value="1"/>
</dbReference>
<dbReference type="Proteomes" id="UP000231564">
    <property type="component" value="Chromosome MARIT"/>
</dbReference>
<keyword evidence="1" id="KW-0472">Membrane</keyword>
<keyword evidence="4" id="KW-1185">Reference proteome</keyword>
<feature type="domain" description="Phosphatidic acid phosphatase type 2/haloperoxidase" evidence="2">
    <location>
        <begin position="101"/>
        <end position="218"/>
    </location>
</feature>
<evidence type="ECO:0000259" key="2">
    <source>
        <dbReference type="SMART" id="SM00014"/>
    </source>
</evidence>
<feature type="transmembrane region" description="Helical" evidence="1">
    <location>
        <begin position="101"/>
        <end position="120"/>
    </location>
</feature>
<feature type="transmembrane region" description="Helical" evidence="1">
    <location>
        <begin position="261"/>
        <end position="281"/>
    </location>
</feature>
<dbReference type="SUPFAM" id="SSF48317">
    <property type="entry name" value="Acid phosphatase/Vanadium-dependent haloperoxidase"/>
    <property type="match status" value="1"/>
</dbReference>
<feature type="transmembrane region" description="Helical" evidence="1">
    <location>
        <begin position="201"/>
        <end position="222"/>
    </location>
</feature>
<dbReference type="PANTHER" id="PTHR14969">
    <property type="entry name" value="SPHINGOSINE-1-PHOSPHATE PHOSPHOHYDROLASE"/>
    <property type="match status" value="1"/>
</dbReference>
<feature type="transmembrane region" description="Helical" evidence="1">
    <location>
        <begin position="20"/>
        <end position="39"/>
    </location>
</feature>
<dbReference type="GeneID" id="47723920"/>
<dbReference type="STRING" id="1349785.GCA_000509405_00334"/>
<evidence type="ECO:0000313" key="3">
    <source>
        <dbReference type="EMBL" id="SFZ84008.1"/>
    </source>
</evidence>